<dbReference type="EMBL" id="QPJT01000003">
    <property type="protein sequence ID" value="RCX19423.1"/>
    <property type="molecule type" value="Genomic_DNA"/>
</dbReference>
<evidence type="ECO:0000313" key="3">
    <source>
        <dbReference type="Proteomes" id="UP000253034"/>
    </source>
</evidence>
<evidence type="ECO:0000313" key="2">
    <source>
        <dbReference type="EMBL" id="RCX19423.1"/>
    </source>
</evidence>
<comment type="caution">
    <text evidence="2">The sequence shown here is derived from an EMBL/GenBank/DDBJ whole genome shotgun (WGS) entry which is preliminary data.</text>
</comment>
<dbReference type="AlphaFoldDB" id="A0A369BD09"/>
<evidence type="ECO:0000256" key="1">
    <source>
        <dbReference type="SAM" id="SignalP"/>
    </source>
</evidence>
<evidence type="ECO:0008006" key="4">
    <source>
        <dbReference type="Google" id="ProtNLM"/>
    </source>
</evidence>
<sequence>MIRKALKTMSLCLVLVLCFSITTFAYDDSGVVSENIQISDQKITSVEGDANGGVTTRAPAPPVTNVGITNAFIQNGNVYVEVTVIGYGDQYAYYDSSRVTSYTTVYLGSYEVYGFVYTYNCGPATVGSHSFSFRTTSFNSPWNTMTASATLTIS</sequence>
<name>A0A369BD09_9FIRM</name>
<accession>A0A369BD09</accession>
<organism evidence="2 3">
    <name type="scientific">Anaerobacterium chartisolvens</name>
    <dbReference type="NCBI Taxonomy" id="1297424"/>
    <lineage>
        <taxon>Bacteria</taxon>
        <taxon>Bacillati</taxon>
        <taxon>Bacillota</taxon>
        <taxon>Clostridia</taxon>
        <taxon>Eubacteriales</taxon>
        <taxon>Oscillospiraceae</taxon>
        <taxon>Anaerobacterium</taxon>
    </lineage>
</organism>
<proteinExistence type="predicted"/>
<keyword evidence="1" id="KW-0732">Signal</keyword>
<reference evidence="2 3" key="1">
    <citation type="submission" date="2018-07" db="EMBL/GenBank/DDBJ databases">
        <title>Genomic Encyclopedia of Type Strains, Phase IV (KMG-IV): sequencing the most valuable type-strain genomes for metagenomic binning, comparative biology and taxonomic classification.</title>
        <authorList>
            <person name="Goeker M."/>
        </authorList>
    </citation>
    <scope>NUCLEOTIDE SEQUENCE [LARGE SCALE GENOMIC DNA]</scope>
    <source>
        <strain evidence="2 3">DSM 27016</strain>
    </source>
</reference>
<feature type="signal peptide" evidence="1">
    <location>
        <begin position="1"/>
        <end position="25"/>
    </location>
</feature>
<feature type="chain" id="PRO_5039625897" description="DUF4879 domain-containing protein" evidence="1">
    <location>
        <begin position="26"/>
        <end position="154"/>
    </location>
</feature>
<dbReference type="Proteomes" id="UP000253034">
    <property type="component" value="Unassembled WGS sequence"/>
</dbReference>
<protein>
    <recommendedName>
        <fullName evidence="4">DUF4879 domain-containing protein</fullName>
    </recommendedName>
</protein>
<dbReference type="RefSeq" id="WP_114296485.1">
    <property type="nucleotide sequence ID" value="NZ_QPJT01000003.1"/>
</dbReference>
<keyword evidence="3" id="KW-1185">Reference proteome</keyword>
<gene>
    <name evidence="2" type="ORF">DFR58_103168</name>
</gene>
<dbReference type="OrthoDB" id="5323736at2"/>